<feature type="domain" description="SpaA-like prealbumin fold" evidence="10">
    <location>
        <begin position="2378"/>
        <end position="2439"/>
    </location>
</feature>
<dbReference type="InterPro" id="IPR009459">
    <property type="entry name" value="MucBP_dom"/>
</dbReference>
<dbReference type="Proteomes" id="UP000235836">
    <property type="component" value="Unassembled WGS sequence"/>
</dbReference>
<keyword evidence="12" id="KW-1185">Reference proteome</keyword>
<dbReference type="Pfam" id="PF13306">
    <property type="entry name" value="LRR_5"/>
    <property type="match status" value="3"/>
</dbReference>
<dbReference type="RefSeq" id="WP_102724263.1">
    <property type="nucleotide sequence ID" value="NZ_PNHG01000013.1"/>
</dbReference>
<protein>
    <recommendedName>
        <fullName evidence="13">Gram-positive cocci surface proteins LPxTG domain-containing protein</fullName>
    </recommendedName>
</protein>
<organism evidence="11 12">
    <name type="scientific">Corynebacterium tuscaniense</name>
    <dbReference type="NCBI Taxonomy" id="302449"/>
    <lineage>
        <taxon>Bacteria</taxon>
        <taxon>Bacillati</taxon>
        <taxon>Actinomycetota</taxon>
        <taxon>Actinomycetes</taxon>
        <taxon>Mycobacteriales</taxon>
        <taxon>Corynebacteriaceae</taxon>
        <taxon>Corynebacterium</taxon>
    </lineage>
</organism>
<gene>
    <name evidence="11" type="ORF">CJ203_08475</name>
</gene>
<dbReference type="InterPro" id="IPR013783">
    <property type="entry name" value="Ig-like_fold"/>
</dbReference>
<evidence type="ECO:0000256" key="6">
    <source>
        <dbReference type="SAM" id="Phobius"/>
    </source>
</evidence>
<dbReference type="Gene3D" id="2.60.40.10">
    <property type="entry name" value="Immunoglobulins"/>
    <property type="match status" value="6"/>
</dbReference>
<evidence type="ECO:0000256" key="7">
    <source>
        <dbReference type="SAM" id="SignalP"/>
    </source>
</evidence>
<evidence type="ECO:0000313" key="11">
    <source>
        <dbReference type="EMBL" id="PMC63914.1"/>
    </source>
</evidence>
<dbReference type="InterPro" id="IPR026906">
    <property type="entry name" value="LRR_5"/>
</dbReference>
<feature type="domain" description="SpaA-like prealbumin fold" evidence="10">
    <location>
        <begin position="2468"/>
        <end position="2577"/>
    </location>
</feature>
<feature type="signal peptide" evidence="7">
    <location>
        <begin position="1"/>
        <end position="30"/>
    </location>
</feature>
<name>A0A2N6T3P1_9CORY</name>
<feature type="domain" description="SpaA-like prealbumin fold" evidence="10">
    <location>
        <begin position="2237"/>
        <end position="2321"/>
    </location>
</feature>
<comment type="caution">
    <text evidence="11">The sequence shown here is derived from an EMBL/GenBank/DDBJ whole genome shotgun (WGS) entry which is preliminary data.</text>
</comment>
<keyword evidence="6" id="KW-1133">Transmembrane helix</keyword>
<feature type="chain" id="PRO_5014679081" description="Gram-positive cocci surface proteins LPxTG domain-containing protein" evidence="7">
    <location>
        <begin position="31"/>
        <end position="2762"/>
    </location>
</feature>
<reference evidence="11 12" key="1">
    <citation type="submission" date="2017-09" db="EMBL/GenBank/DDBJ databases">
        <title>Bacterial strain isolated from the female urinary microbiota.</title>
        <authorList>
            <person name="Thomas-White K."/>
            <person name="Kumar N."/>
            <person name="Forster S."/>
            <person name="Putonti C."/>
            <person name="Lawley T."/>
            <person name="Wolfe A.J."/>
        </authorList>
    </citation>
    <scope>NUCLEOTIDE SEQUENCE [LARGE SCALE GENOMIC DNA]</scope>
    <source>
        <strain evidence="11 12">UMB0792</strain>
    </source>
</reference>
<evidence type="ECO:0000259" key="9">
    <source>
        <dbReference type="Pfam" id="PF16403"/>
    </source>
</evidence>
<feature type="compositionally biased region" description="Low complexity" evidence="5">
    <location>
        <begin position="42"/>
        <end position="63"/>
    </location>
</feature>
<dbReference type="Gene3D" id="3.10.20.320">
    <property type="entry name" value="Putative peptidoglycan bound protein (lpxtg motif)"/>
    <property type="match status" value="1"/>
</dbReference>
<evidence type="ECO:0000259" key="10">
    <source>
        <dbReference type="Pfam" id="PF17802"/>
    </source>
</evidence>
<dbReference type="InterPro" id="IPR032179">
    <property type="entry name" value="Cry22Aa_Ig-like"/>
</dbReference>
<evidence type="ECO:0000256" key="3">
    <source>
        <dbReference type="ARBA" id="ARBA00022729"/>
    </source>
</evidence>
<evidence type="ECO:0000256" key="4">
    <source>
        <dbReference type="ARBA" id="ARBA00022737"/>
    </source>
</evidence>
<accession>A0A2N6T3P1</accession>
<evidence type="ECO:0000313" key="12">
    <source>
        <dbReference type="Proteomes" id="UP000235836"/>
    </source>
</evidence>
<feature type="domain" description="SpaA-like prealbumin fold" evidence="10">
    <location>
        <begin position="1896"/>
        <end position="1963"/>
    </location>
</feature>
<dbReference type="Gene3D" id="3.80.10.10">
    <property type="entry name" value="Ribonuclease Inhibitor"/>
    <property type="match status" value="3"/>
</dbReference>
<dbReference type="GO" id="GO:0005975">
    <property type="term" value="P:carbohydrate metabolic process"/>
    <property type="evidence" value="ECO:0007669"/>
    <property type="project" value="UniProtKB-ARBA"/>
</dbReference>
<dbReference type="InterPro" id="IPR041033">
    <property type="entry name" value="SpaA_PFL_dom_1"/>
</dbReference>
<evidence type="ECO:0000259" key="8">
    <source>
        <dbReference type="Pfam" id="PF06458"/>
    </source>
</evidence>
<dbReference type="PANTHER" id="PTHR36108">
    <property type="entry name" value="COLOSSIN-B-RELATED"/>
    <property type="match status" value="1"/>
</dbReference>
<dbReference type="PANTHER" id="PTHR36108:SF13">
    <property type="entry name" value="COLOSSIN-B-RELATED"/>
    <property type="match status" value="1"/>
</dbReference>
<dbReference type="Pfam" id="PF17802">
    <property type="entry name" value="SpaA"/>
    <property type="match status" value="5"/>
</dbReference>
<keyword evidence="2" id="KW-0964">Secreted</keyword>
<keyword evidence="6" id="KW-0812">Transmembrane</keyword>
<evidence type="ECO:0000256" key="2">
    <source>
        <dbReference type="ARBA" id="ARBA00022525"/>
    </source>
</evidence>
<evidence type="ECO:0000256" key="5">
    <source>
        <dbReference type="SAM" id="MobiDB-lite"/>
    </source>
</evidence>
<keyword evidence="6" id="KW-0472">Membrane</keyword>
<feature type="domain" description="MucBP" evidence="8">
    <location>
        <begin position="295"/>
        <end position="346"/>
    </location>
</feature>
<feature type="compositionally biased region" description="Basic and acidic residues" evidence="5">
    <location>
        <begin position="2513"/>
        <end position="2522"/>
    </location>
</feature>
<feature type="region of interest" description="Disordered" evidence="5">
    <location>
        <begin position="2513"/>
        <end position="2532"/>
    </location>
</feature>
<feature type="transmembrane region" description="Helical" evidence="6">
    <location>
        <begin position="2735"/>
        <end position="2754"/>
    </location>
</feature>
<dbReference type="Pfam" id="PF06458">
    <property type="entry name" value="MucBP"/>
    <property type="match status" value="1"/>
</dbReference>
<dbReference type="InterPro" id="IPR032675">
    <property type="entry name" value="LRR_dom_sf"/>
</dbReference>
<evidence type="ECO:0000256" key="1">
    <source>
        <dbReference type="ARBA" id="ARBA00007257"/>
    </source>
</evidence>
<dbReference type="Pfam" id="PF16403">
    <property type="entry name" value="Bact_surface_Ig-like"/>
    <property type="match status" value="1"/>
</dbReference>
<dbReference type="SUPFAM" id="SSF52058">
    <property type="entry name" value="L domain-like"/>
    <property type="match status" value="1"/>
</dbReference>
<comment type="similarity">
    <text evidence="1">Belongs to the serine-aspartate repeat-containing protein (SDr) family.</text>
</comment>
<feature type="domain" description="Pesticidal crystal protein Cry22Aa Ig-like" evidence="9">
    <location>
        <begin position="394"/>
        <end position="441"/>
    </location>
</feature>
<dbReference type="EMBL" id="PNHG01000013">
    <property type="protein sequence ID" value="PMC63914.1"/>
    <property type="molecule type" value="Genomic_DNA"/>
</dbReference>
<keyword evidence="4" id="KW-0677">Repeat</keyword>
<keyword evidence="3 7" id="KW-0732">Signal</keyword>
<sequence>MKLFNRAKRIAAVTAASVILVSGASVPSQAEDGAGASLIDVSPASSAPSVSTESPAPSSVEPAAPAPVAPLRAPAAGNGFAVEEAAGGVTITGLGGVTLVGGALTIPAEIDGKKVVGIGPRAFRNAGVKTLEFADGLELDVIGDAAFQGNEISGELKVPAKEIGENAFAQNKIKDLELSGTTAVAKDAFRDNEIASLKLNPPAGETVDLAERAFINNRLKGTVDLNKVGKIGDDAFSTNDLREAKLGENTSLGSGVFKENNAWVKLTTPEGAQLDSSIKTAEYESGFGQIVDPVKVSVRYVDENGAQILPDETLGEDLAAPGPKFQRGKEATHTPRQVSGYKLDTESITFTPDKDGYVIEAKYTKVDNKPVFTFPKDGIRLNNGEEVTSERLKRGVSARSHDGKDITNKIQVDGSAIDTKTTGLYEAVFSVVDDEGNETVETVPVFVGADWGEYEFGGGWQVKDFVYTKDGHVTGFSESGKAKLAAGNTTLWIPPVTTEGSPVTGIGNRAFYKTPITSIEGGWQNVRRIDNFAFADTSLSKLPDDWGGVKLIYQGAFSNSEIAELPASWGDVEQLDYDVFRNNQLTRLPDSWGKITVIPGAVFMGNKIESLPQSWGNVRSIGSGAFKENALTTLPESWGNVTGIGSEAFAGDWRNQTNKINALPKSWGNVKNLGSGAFQYNEIESIPDNWGQISVIPSDVFRNNKLKEIPASWGNITRIGQAAFQRNEIAHVPPSWENVKDLGKSAFAYNQITEIPQSWGQLGKLNDGIFESNRLTKIPDSWEQFTEIGTQTFQNNDLTELPASWEGIKKIGQSAFSKNRIAAVPESWSEVAEVHDWAFSENNIERLPVSWGKINKLGYASFRNNPLKIIPDSWGEIDFIDGGVFLNTEITSLPKSWGKVKRFGTGTFDVAPSAVPGLSDLSFEVPTENLTQNFLDTLIHSKLPRPVTLYTPDRVTPEGLKVPDGVTINPMKVTVRFVDESGNPIGPKEDVRETSTRTLFNYQPPGIYGYEGPPAISQVLGPDAEQEIVLVYKKIPADQLPSNTNISLNLNNKDPYYIGKDMTGSIKVDRTGNATDTLRNVRVFVHFDPEVYDVENFDITAYNLGIDRGTIKKEGSMVSFVIKSLSPGQTLTIPFRLKFYPGPTAVNTDYPLQATITDENNLGLAESNIESFQGYYSQPRETISVPGEDTFTGEVSDYDQTVNKDDPKNPVTYVSDNDPERPVKNTLDYNICVSLLQRNVGDYQLTVPLPEYLVHPKSANYDPDNPRRLAEFDPEKNPGWEISTDGKQLVYTGHNGDGRANICKPLTLGYPGAVENEKFSLNASAIMTPTGKPDTERHLATTATHRNFFGRSVPPPGEILAKIPTGNHGNAKNNYFYDNARERGGVFPWSIVYEMPSAMSGVVFTDYGLDQRMYYDSVTVPMNLGTVTVRVLDDTGAELQADTVESASNRTITYERNKVLKAAKIRFEVKDPVPEGLQGRISVSTRLKDPDAPIGDESKARVFENRASLQAENVPTVNVKAKKTVKPHDQKITAFKTQKAVNAEGKPVDNLITGDFLEYTVGFTPNESFGETITDIVVVDLLPPGLDVYDITMTSEFSLLPGARYELVDNYRDSGQAAVIFRATSASPDQARPQERMTAGWIKGRINLLGQDRLRNDVFVKATNTGLNNAVTDKRLGDDKWSQAQREAAFTPAAAMEITKQIREHAADGTVGAWTNSVTTLPGAKIDYRFRLTNGTERPRSGLVAYDVFPHVGDVGIPQGRNSNFANTYDPTREVTLPEGYTISYYNGDAWPVYDGSSQDDVENVLAGLAWEPTPSVTTKAVRIEQQPNVELMGGQTIEFILPFNANAERLDAYGNPPQDLVGKAAYNSFFYQDNSQPELLEGNRVSNLLKARPISIEFVKYEKDTKKALAGATFALKDATGTTIATAKSGVDGRVVFPNVAVRVGHRVVEVAAPDGYQVSPQERIISETDLSEGYAKNPAVIELGEFFNELKPPAPEYGRLEFKKLNSAGMPLPGTKFTLSKNDKKYGRLLYEATADGNGRVVFTNVVAGKGYFLQETQPIAPYQPVPNIGGIAIDPNQTTKLGKDFTVPGTGETIDNVIVNDKVQIRLDKRLVNDDRLVDKDGNKRAFGSFQAADGSFLSGSTFQVVEKSTGKVISSVSPYDSEKSLITGLHPNTVYQLRETYVPSRYEEIDWLKDTMFFQISIDGKLLDENGKEFPVQSALYVPNRAATQESVVTVSKVDQKGQPLAGAEFELQRIHKDEADGTTTWIKVGETVTTGSDGVAAFTLAESGRYRVVEKQNPAGYVGDYVSPEFIVQRTVAKTFTYSATNYRIRPTVAKIDYVARGLPDQGAALEVSKKHPGSTAIRRHGAWEVVKYLPGAAFDLREGDKDGAVIQHIETGDDGKAEITVDLDPDKSYVLVETEAPQGYAAAEKPVTFIPATMMQFEPGREKGMFTVYVPNARETGRIVMSKTDMNSGLPLLDGQAEFTAQKVNKVTDGSEKENDIVIDGVRYRPDPDEKAHTKKTSKSGGVATFDKLSHGTWIVRETAAAKDFVVDDAPAIFEVSRNESSHTFVFANQGDPKIKLTKFINGQDANNKLTTVWLAPDADTMDVKFVVENTGKATLRDVTVTDHIEGAQDQYIDEALSHAVFTVKRVDGTVENNVPNSKMVLAPGDKAETTLEGMASPEVNKLHRNDATVVGTWKSPNDVTDADPAHAYRMPVGLPLPATGDQPWLIRLLIFGGLALLLGMAFARRAVRREA</sequence>
<feature type="domain" description="SpaA-like prealbumin fold" evidence="10">
    <location>
        <begin position="2000"/>
        <end position="2080"/>
    </location>
</feature>
<feature type="region of interest" description="Disordered" evidence="5">
    <location>
        <begin position="42"/>
        <end position="65"/>
    </location>
</feature>
<proteinExistence type="inferred from homology"/>
<evidence type="ECO:0008006" key="13">
    <source>
        <dbReference type="Google" id="ProtNLM"/>
    </source>
</evidence>